<organism evidence="6">
    <name type="scientific">Skeletonema marinoi</name>
    <dbReference type="NCBI Taxonomy" id="267567"/>
    <lineage>
        <taxon>Eukaryota</taxon>
        <taxon>Sar</taxon>
        <taxon>Stramenopiles</taxon>
        <taxon>Ochrophyta</taxon>
        <taxon>Bacillariophyta</taxon>
        <taxon>Coscinodiscophyceae</taxon>
        <taxon>Thalassiosirophycidae</taxon>
        <taxon>Thalassiosirales</taxon>
        <taxon>Skeletonemataceae</taxon>
        <taxon>Skeletonema</taxon>
        <taxon>Skeletonema marinoi-dohrnii complex</taxon>
    </lineage>
</organism>
<proteinExistence type="predicted"/>
<evidence type="ECO:0000256" key="4">
    <source>
        <dbReference type="PROSITE-ProRule" id="PRU00134"/>
    </source>
</evidence>
<feature type="domain" description="MYND-type" evidence="5">
    <location>
        <begin position="8"/>
        <end position="46"/>
    </location>
</feature>
<reference evidence="6" key="1">
    <citation type="submission" date="2021-01" db="EMBL/GenBank/DDBJ databases">
        <authorList>
            <person name="Corre E."/>
            <person name="Pelletier E."/>
            <person name="Niang G."/>
            <person name="Scheremetjew M."/>
            <person name="Finn R."/>
            <person name="Kale V."/>
            <person name="Holt S."/>
            <person name="Cochrane G."/>
            <person name="Meng A."/>
            <person name="Brown T."/>
            <person name="Cohen L."/>
        </authorList>
    </citation>
    <scope>NUCLEOTIDE SEQUENCE</scope>
    <source>
        <strain evidence="6">SM1012Den-03</strain>
    </source>
</reference>
<dbReference type="AlphaFoldDB" id="A0A7S2LR35"/>
<dbReference type="Gene3D" id="3.80.10.10">
    <property type="entry name" value="Ribonuclease Inhibitor"/>
    <property type="match status" value="1"/>
</dbReference>
<dbReference type="SUPFAM" id="SSF144232">
    <property type="entry name" value="HIT/MYND zinc finger-like"/>
    <property type="match status" value="1"/>
</dbReference>
<dbReference type="InterPro" id="IPR002893">
    <property type="entry name" value="Znf_MYND"/>
</dbReference>
<dbReference type="Gene3D" id="1.25.40.10">
    <property type="entry name" value="Tetratricopeptide repeat domain"/>
    <property type="match status" value="1"/>
</dbReference>
<dbReference type="SUPFAM" id="SSF48452">
    <property type="entry name" value="TPR-like"/>
    <property type="match status" value="1"/>
</dbReference>
<evidence type="ECO:0000259" key="5">
    <source>
        <dbReference type="PROSITE" id="PS50865"/>
    </source>
</evidence>
<dbReference type="PANTHER" id="PTHR13318">
    <property type="entry name" value="PARTNER OF PAIRED, ISOFORM B-RELATED"/>
    <property type="match status" value="1"/>
</dbReference>
<dbReference type="GO" id="GO:0008270">
    <property type="term" value="F:zinc ion binding"/>
    <property type="evidence" value="ECO:0007669"/>
    <property type="project" value="UniProtKB-KW"/>
</dbReference>
<dbReference type="Gene3D" id="6.10.140.2220">
    <property type="match status" value="1"/>
</dbReference>
<dbReference type="PROSITE" id="PS50865">
    <property type="entry name" value="ZF_MYND_2"/>
    <property type="match status" value="1"/>
</dbReference>
<dbReference type="Pfam" id="PF01753">
    <property type="entry name" value="zf-MYND"/>
    <property type="match status" value="1"/>
</dbReference>
<keyword evidence="3" id="KW-0862">Zinc</keyword>
<accession>A0A7S2LR35</accession>
<dbReference type="InterPro" id="IPR011990">
    <property type="entry name" value="TPR-like_helical_dom_sf"/>
</dbReference>
<name>A0A7S2LR35_9STRA</name>
<gene>
    <name evidence="6" type="ORF">SMAR0320_LOCUS14319</name>
</gene>
<evidence type="ECO:0000256" key="1">
    <source>
        <dbReference type="ARBA" id="ARBA00022723"/>
    </source>
</evidence>
<keyword evidence="2 4" id="KW-0863">Zinc-finger</keyword>
<keyword evidence="1" id="KW-0479">Metal-binding</keyword>
<dbReference type="PROSITE" id="PS01360">
    <property type="entry name" value="ZF_MYND_1"/>
    <property type="match status" value="1"/>
</dbReference>
<evidence type="ECO:0000256" key="3">
    <source>
        <dbReference type="ARBA" id="ARBA00022833"/>
    </source>
</evidence>
<dbReference type="InterPro" id="IPR032675">
    <property type="entry name" value="LRR_dom_sf"/>
</dbReference>
<dbReference type="SUPFAM" id="SSF52047">
    <property type="entry name" value="RNI-like"/>
    <property type="match status" value="1"/>
</dbReference>
<evidence type="ECO:0000313" key="6">
    <source>
        <dbReference type="EMBL" id="CAD9612585.1"/>
    </source>
</evidence>
<protein>
    <recommendedName>
        <fullName evidence="5">MYND-type domain-containing protein</fullName>
    </recommendedName>
</protein>
<dbReference type="EMBL" id="HBGZ01019988">
    <property type="protein sequence ID" value="CAD9612585.1"/>
    <property type="molecule type" value="Transcribed_RNA"/>
</dbReference>
<sequence>MKTSARQCGWCGGEGSTMICTKCRLVDYCGVECQTQDWKAGHKILCAKLPKAVKKAKEKVASFSLSDYTTRNVGTFMVTEAEARRGQILEERAAQDICYDAMDMTKGSTEKLIEILHALGTFPLSTEAWGMLGHFYQFEVDPKGSREKLCCAEALKMHDTAILCARKLNPTWSDDRSDELSWGEIENRPYLRALLGRAQCLKNTGKRDEAIRQAKKIMRLNPGDNQGVRKLLCSCFLEARDTEGCTNLLRKFDTKDDACLAYTDVLLQYLRWMKDDVVENDVRLALYTAIQTNPFVPDMLERVHGFEDDDADEDDEDSDSNDGYYSIGGSDEAKMYAKDSRKLWKKYHDAISWMRSLKFSNGKIPEESDLIDLLRSGVKLRVKCIHTDIAGSEEPIYSTFIGTQRRNACIGCGLPDFYWPRQLNQPHQPASDILIHDNAFDTDKNWRRTDYVDIEEVPYWAILLQFYADDEDYSGDYRDEPKPWKSEEKDRPKYENSGPLKCKECGNAAKFCAIDNDSNDFYCSKSCMKNFLEETAPLYLELDSETFKVHATEECSIRTIDLDHALQVARDYMPNLKYVDIFINQSYILPETYGSFGLGGPNPNFVLSSHVLEQFLESKSADLVAFVFHLDDCCWEEIKALTDRCRAFAPLARMPNLKKLSLSNFGFDDVETITMCLNPGLESLRLDHAAMGFERKWSNSQVDALVGKLSQLSHLVSLSLSDIPITDTHVRRLLPRFNNQLKCLHLCGDYGYGNPRCPLTDDGVKAIAEYCPSILTVDVDYQDKVGFSGILALVQNCPNLLEIGACGTSLGVEDVSSILRVPNKLLNLSFGKIGHSHSSTEKVRLQNAVMSTKGRVVVCTMSGLMTMNLPPEHKANQDDSMAKIERAHEQQRDPMVCNKWDGEGW</sequence>
<dbReference type="GO" id="GO:0019005">
    <property type="term" value="C:SCF ubiquitin ligase complex"/>
    <property type="evidence" value="ECO:0007669"/>
    <property type="project" value="TreeGrafter"/>
</dbReference>
<evidence type="ECO:0000256" key="2">
    <source>
        <dbReference type="ARBA" id="ARBA00022771"/>
    </source>
</evidence>
<dbReference type="GO" id="GO:0031146">
    <property type="term" value="P:SCF-dependent proteasomal ubiquitin-dependent protein catabolic process"/>
    <property type="evidence" value="ECO:0007669"/>
    <property type="project" value="TreeGrafter"/>
</dbReference>